<dbReference type="AlphaFoldDB" id="A0A542EHX4"/>
<sequence>MTSGSSRRIVITGGGTGIGKAIAQRFLQEDPDLVLVGRRAEPLDAAAAELRSAAPKARIATRTCDLTVPEQVEQLADELKTGAPIGVLVANAGGNYGLGAKTLTETAQAWRADFDGNVLSAVLITQALLDHMPRPGGRIIAMSSIAALRGSGAYGAAKAAVNAWVLSLAAQVAADGITVNSVAPGFVPGTPFWAGRIARDPDIVQNRTAPIPMRRPGTPEEVAEAVAYLASPNSGWTTGQILQVNGGTLFGRG</sequence>
<dbReference type="PROSITE" id="PS00061">
    <property type="entry name" value="ADH_SHORT"/>
    <property type="match status" value="1"/>
</dbReference>
<keyword evidence="5" id="KW-1185">Reference proteome</keyword>
<accession>A0A542EHX4</accession>
<dbReference type="PRINTS" id="PR00080">
    <property type="entry name" value="SDRFAMILY"/>
</dbReference>
<evidence type="ECO:0000256" key="1">
    <source>
        <dbReference type="ARBA" id="ARBA00006484"/>
    </source>
</evidence>
<evidence type="ECO:0000313" key="4">
    <source>
        <dbReference type="EMBL" id="TQJ14935.1"/>
    </source>
</evidence>
<gene>
    <name evidence="4" type="ORF">FB459_2451</name>
</gene>
<dbReference type="Proteomes" id="UP000320806">
    <property type="component" value="Unassembled WGS sequence"/>
</dbReference>
<dbReference type="GO" id="GO:0016616">
    <property type="term" value="F:oxidoreductase activity, acting on the CH-OH group of donors, NAD or NADP as acceptor"/>
    <property type="evidence" value="ECO:0007669"/>
    <property type="project" value="UniProtKB-ARBA"/>
</dbReference>
<dbReference type="Gene3D" id="3.40.50.720">
    <property type="entry name" value="NAD(P)-binding Rossmann-like Domain"/>
    <property type="match status" value="1"/>
</dbReference>
<dbReference type="InterPro" id="IPR020904">
    <property type="entry name" value="Sc_DH/Rdtase_CS"/>
</dbReference>
<dbReference type="InterPro" id="IPR036291">
    <property type="entry name" value="NAD(P)-bd_dom_sf"/>
</dbReference>
<keyword evidence="2" id="KW-0560">Oxidoreductase</keyword>
<evidence type="ECO:0000256" key="2">
    <source>
        <dbReference type="ARBA" id="ARBA00023002"/>
    </source>
</evidence>
<feature type="domain" description="Ketoreductase" evidence="3">
    <location>
        <begin position="7"/>
        <end position="196"/>
    </location>
</feature>
<dbReference type="SUPFAM" id="SSF51735">
    <property type="entry name" value="NAD(P)-binding Rossmann-fold domains"/>
    <property type="match status" value="1"/>
</dbReference>
<evidence type="ECO:0000259" key="3">
    <source>
        <dbReference type="SMART" id="SM00822"/>
    </source>
</evidence>
<dbReference type="FunFam" id="3.40.50.720:FF:000084">
    <property type="entry name" value="Short-chain dehydrogenase reductase"/>
    <property type="match status" value="1"/>
</dbReference>
<comment type="similarity">
    <text evidence="1">Belongs to the short-chain dehydrogenases/reductases (SDR) family.</text>
</comment>
<comment type="caution">
    <text evidence="4">The sequence shown here is derived from an EMBL/GenBank/DDBJ whole genome shotgun (WGS) entry which is preliminary data.</text>
</comment>
<dbReference type="InterPro" id="IPR002347">
    <property type="entry name" value="SDR_fam"/>
</dbReference>
<evidence type="ECO:0000313" key="5">
    <source>
        <dbReference type="Proteomes" id="UP000320806"/>
    </source>
</evidence>
<protein>
    <submittedName>
        <fullName evidence="4">3-oxoacyl-[acyl-carrier protein] reductase</fullName>
    </submittedName>
</protein>
<dbReference type="PANTHER" id="PTHR42760:SF133">
    <property type="entry name" value="3-OXOACYL-[ACYL-CARRIER-PROTEIN] REDUCTASE"/>
    <property type="match status" value="1"/>
</dbReference>
<dbReference type="OrthoDB" id="9808187at2"/>
<organism evidence="4 5">
    <name type="scientific">Yimella lutea</name>
    <dbReference type="NCBI Taxonomy" id="587872"/>
    <lineage>
        <taxon>Bacteria</taxon>
        <taxon>Bacillati</taxon>
        <taxon>Actinomycetota</taxon>
        <taxon>Actinomycetes</taxon>
        <taxon>Micrococcales</taxon>
        <taxon>Dermacoccaceae</taxon>
        <taxon>Yimella</taxon>
    </lineage>
</organism>
<dbReference type="Pfam" id="PF13561">
    <property type="entry name" value="adh_short_C2"/>
    <property type="match status" value="1"/>
</dbReference>
<dbReference type="InterPro" id="IPR057326">
    <property type="entry name" value="KR_dom"/>
</dbReference>
<reference evidence="4 5" key="1">
    <citation type="submission" date="2019-06" db="EMBL/GenBank/DDBJ databases">
        <title>Sequencing the genomes of 1000 actinobacteria strains.</title>
        <authorList>
            <person name="Klenk H.-P."/>
        </authorList>
    </citation>
    <scope>NUCLEOTIDE SEQUENCE [LARGE SCALE GENOMIC DNA]</scope>
    <source>
        <strain evidence="4 5">DSM 19828</strain>
    </source>
</reference>
<dbReference type="RefSeq" id="WP_141928664.1">
    <property type="nucleotide sequence ID" value="NZ_BAABCI010000006.1"/>
</dbReference>
<dbReference type="PRINTS" id="PR00081">
    <property type="entry name" value="GDHRDH"/>
</dbReference>
<proteinExistence type="inferred from homology"/>
<name>A0A542EHX4_9MICO</name>
<dbReference type="EMBL" id="VFMO01000001">
    <property type="protein sequence ID" value="TQJ14935.1"/>
    <property type="molecule type" value="Genomic_DNA"/>
</dbReference>
<dbReference type="SMART" id="SM00822">
    <property type="entry name" value="PKS_KR"/>
    <property type="match status" value="1"/>
</dbReference>
<dbReference type="PANTHER" id="PTHR42760">
    <property type="entry name" value="SHORT-CHAIN DEHYDROGENASES/REDUCTASES FAMILY MEMBER"/>
    <property type="match status" value="1"/>
</dbReference>
<dbReference type="CDD" id="cd05233">
    <property type="entry name" value="SDR_c"/>
    <property type="match status" value="1"/>
</dbReference>